<dbReference type="RefSeq" id="WP_160128604.1">
    <property type="nucleotide sequence ID" value="NZ_CP019288.1"/>
</dbReference>
<evidence type="ECO:0000313" key="1">
    <source>
        <dbReference type="EMBL" id="QHI35891.1"/>
    </source>
</evidence>
<dbReference type="Proteomes" id="UP000464657">
    <property type="component" value="Chromosome"/>
</dbReference>
<dbReference type="KEGG" id="kan:IMCC3317_12390"/>
<keyword evidence="2" id="KW-1185">Reference proteome</keyword>
<reference evidence="1 2" key="1">
    <citation type="journal article" date="2013" name="Int. J. Syst. Evol. Microbiol.">
        <title>Kordia antarctica sp. nov., isolated from Antarctic seawater.</title>
        <authorList>
            <person name="Baek K."/>
            <person name="Choi A."/>
            <person name="Kang I."/>
            <person name="Lee K."/>
            <person name="Cho J.C."/>
        </authorList>
    </citation>
    <scope>NUCLEOTIDE SEQUENCE [LARGE SCALE GENOMIC DNA]</scope>
    <source>
        <strain evidence="1 2">IMCC3317</strain>
    </source>
</reference>
<dbReference type="OrthoDB" id="66316at2"/>
<dbReference type="EMBL" id="CP019288">
    <property type="protein sequence ID" value="QHI35891.1"/>
    <property type="molecule type" value="Genomic_DNA"/>
</dbReference>
<evidence type="ECO:0000313" key="2">
    <source>
        <dbReference type="Proteomes" id="UP000464657"/>
    </source>
</evidence>
<dbReference type="AlphaFoldDB" id="A0A7L4ZHC8"/>
<organism evidence="1 2">
    <name type="scientific">Kordia antarctica</name>
    <dbReference type="NCBI Taxonomy" id="1218801"/>
    <lineage>
        <taxon>Bacteria</taxon>
        <taxon>Pseudomonadati</taxon>
        <taxon>Bacteroidota</taxon>
        <taxon>Flavobacteriia</taxon>
        <taxon>Flavobacteriales</taxon>
        <taxon>Flavobacteriaceae</taxon>
        <taxon>Kordia</taxon>
    </lineage>
</organism>
<name>A0A7L4ZHC8_9FLAO</name>
<protein>
    <submittedName>
        <fullName evidence="1">Uncharacterized protein</fullName>
    </submittedName>
</protein>
<accession>A0A7L4ZHC8</accession>
<proteinExistence type="predicted"/>
<dbReference type="Pfam" id="PF20001">
    <property type="entry name" value="DUF6428"/>
    <property type="match status" value="1"/>
</dbReference>
<dbReference type="InterPro" id="IPR045534">
    <property type="entry name" value="DUF6428"/>
</dbReference>
<sequence length="157" mass="17833">MKLSEVKRHLENLEQLDFYLPNSQKVESHFHVTEVGQVSKHFIDCGGVVRTEKVVNFQLWSADDIDHRIEPKKLMNIIELSEKILHIEDLEVEVEYQAETIGKYGLDFEDNHFVLTTKQTDCLAKDNCGIPVGKPKMKISELQANVAACCTPESGCC</sequence>
<gene>
    <name evidence="1" type="ORF">IMCC3317_12390</name>
</gene>